<organism evidence="13 14">
    <name type="scientific">Ambispora leptoticha</name>
    <dbReference type="NCBI Taxonomy" id="144679"/>
    <lineage>
        <taxon>Eukaryota</taxon>
        <taxon>Fungi</taxon>
        <taxon>Fungi incertae sedis</taxon>
        <taxon>Mucoromycota</taxon>
        <taxon>Glomeromycotina</taxon>
        <taxon>Glomeromycetes</taxon>
        <taxon>Archaeosporales</taxon>
        <taxon>Ambisporaceae</taxon>
        <taxon>Ambispora</taxon>
    </lineage>
</organism>
<keyword evidence="4 10" id="KW-0812">Transmembrane</keyword>
<dbReference type="InterPro" id="IPR027417">
    <property type="entry name" value="P-loop_NTPase"/>
</dbReference>
<evidence type="ECO:0000256" key="10">
    <source>
        <dbReference type="SAM" id="Phobius"/>
    </source>
</evidence>
<gene>
    <name evidence="13" type="ORF">ALEPTO_LOCUS5586</name>
</gene>
<dbReference type="GO" id="GO:0090374">
    <property type="term" value="P:oligopeptide export from mitochondrion"/>
    <property type="evidence" value="ECO:0007669"/>
    <property type="project" value="TreeGrafter"/>
</dbReference>
<keyword evidence="3" id="KW-0813">Transport</keyword>
<dbReference type="PROSITE" id="PS00211">
    <property type="entry name" value="ABC_TRANSPORTER_1"/>
    <property type="match status" value="2"/>
</dbReference>
<keyword evidence="14" id="KW-1185">Reference proteome</keyword>
<evidence type="ECO:0000256" key="4">
    <source>
        <dbReference type="ARBA" id="ARBA00022692"/>
    </source>
</evidence>
<dbReference type="FunFam" id="3.40.50.300:FF:000205">
    <property type="entry name" value="ABC transporter B family member 4"/>
    <property type="match status" value="1"/>
</dbReference>
<feature type="transmembrane region" description="Helical" evidence="10">
    <location>
        <begin position="213"/>
        <end position="232"/>
    </location>
</feature>
<dbReference type="FunFam" id="1.20.1560.10:FF:000009">
    <property type="entry name" value="ABC transporter B family member 1"/>
    <property type="match status" value="1"/>
</dbReference>
<comment type="subcellular location">
    <subcellularLocation>
        <location evidence="1">Membrane</location>
        <topology evidence="1">Multi-pass membrane protein</topology>
    </subcellularLocation>
</comment>
<proteinExistence type="inferred from homology"/>
<feature type="domain" description="ABC transmembrane type-1" evidence="12">
    <location>
        <begin position="82"/>
        <end position="380"/>
    </location>
</feature>
<dbReference type="InterPro" id="IPR036640">
    <property type="entry name" value="ABC1_TM_sf"/>
</dbReference>
<evidence type="ECO:0000256" key="8">
    <source>
        <dbReference type="ARBA" id="ARBA00023136"/>
    </source>
</evidence>
<dbReference type="InterPro" id="IPR003439">
    <property type="entry name" value="ABC_transporter-like_ATP-bd"/>
</dbReference>
<protein>
    <submittedName>
        <fullName evidence="13">10017_t:CDS:1</fullName>
    </submittedName>
</protein>
<dbReference type="InterPro" id="IPR017871">
    <property type="entry name" value="ABC_transporter-like_CS"/>
</dbReference>
<dbReference type="PANTHER" id="PTHR43394:SF27">
    <property type="entry name" value="ATP-DEPENDENT TRANSLOCASE ABCB1-LIKE"/>
    <property type="match status" value="1"/>
</dbReference>
<keyword evidence="8 10" id="KW-0472">Membrane</keyword>
<feature type="transmembrane region" description="Helical" evidence="10">
    <location>
        <begin position="704"/>
        <end position="727"/>
    </location>
</feature>
<dbReference type="GO" id="GO:0015421">
    <property type="term" value="F:ABC-type oligopeptide transporter activity"/>
    <property type="evidence" value="ECO:0007669"/>
    <property type="project" value="TreeGrafter"/>
</dbReference>
<dbReference type="InterPro" id="IPR003593">
    <property type="entry name" value="AAA+_ATPase"/>
</dbReference>
<dbReference type="PROSITE" id="PS50893">
    <property type="entry name" value="ABC_TRANSPORTER_2"/>
    <property type="match status" value="2"/>
</dbReference>
<feature type="compositionally biased region" description="Basic and acidic residues" evidence="9">
    <location>
        <begin position="37"/>
        <end position="54"/>
    </location>
</feature>
<dbReference type="GO" id="GO:0005524">
    <property type="term" value="F:ATP binding"/>
    <property type="evidence" value="ECO:0007669"/>
    <property type="project" value="UniProtKB-KW"/>
</dbReference>
<accession>A0A9N9AX35</accession>
<evidence type="ECO:0000256" key="9">
    <source>
        <dbReference type="SAM" id="MobiDB-lite"/>
    </source>
</evidence>
<feature type="transmembrane region" description="Helical" evidence="10">
    <location>
        <begin position="353"/>
        <end position="372"/>
    </location>
</feature>
<dbReference type="Gene3D" id="1.20.1560.10">
    <property type="entry name" value="ABC transporter type 1, transmembrane domain"/>
    <property type="match status" value="2"/>
</dbReference>
<feature type="transmembrane region" description="Helical" evidence="10">
    <location>
        <begin position="848"/>
        <end position="867"/>
    </location>
</feature>
<evidence type="ECO:0000256" key="5">
    <source>
        <dbReference type="ARBA" id="ARBA00022741"/>
    </source>
</evidence>
<dbReference type="InterPro" id="IPR039421">
    <property type="entry name" value="Type_1_exporter"/>
</dbReference>
<dbReference type="SMART" id="SM00382">
    <property type="entry name" value="AAA"/>
    <property type="match status" value="2"/>
</dbReference>
<dbReference type="OrthoDB" id="6500128at2759"/>
<feature type="transmembrane region" description="Helical" evidence="10">
    <location>
        <begin position="747"/>
        <end position="766"/>
    </location>
</feature>
<keyword evidence="7 10" id="KW-1133">Transmembrane helix</keyword>
<evidence type="ECO:0000256" key="3">
    <source>
        <dbReference type="ARBA" id="ARBA00022448"/>
    </source>
</evidence>
<evidence type="ECO:0000256" key="2">
    <source>
        <dbReference type="ARBA" id="ARBA00007577"/>
    </source>
</evidence>
<reference evidence="13" key="1">
    <citation type="submission" date="2021-06" db="EMBL/GenBank/DDBJ databases">
        <authorList>
            <person name="Kallberg Y."/>
            <person name="Tangrot J."/>
            <person name="Rosling A."/>
        </authorList>
    </citation>
    <scope>NUCLEOTIDE SEQUENCE</scope>
    <source>
        <strain evidence="13">FL130A</strain>
    </source>
</reference>
<evidence type="ECO:0000256" key="6">
    <source>
        <dbReference type="ARBA" id="ARBA00022840"/>
    </source>
</evidence>
<dbReference type="CDD" id="cd18577">
    <property type="entry name" value="ABC_6TM_Pgp_ABCB1_D1_like"/>
    <property type="match status" value="1"/>
</dbReference>
<dbReference type="CDD" id="cd03249">
    <property type="entry name" value="ABC_MTABC3_MDL1_MDL2"/>
    <property type="match status" value="2"/>
</dbReference>
<dbReference type="PROSITE" id="PS50929">
    <property type="entry name" value="ABC_TM1F"/>
    <property type="match status" value="2"/>
</dbReference>
<name>A0A9N9AX35_9GLOM</name>
<feature type="transmembrane region" description="Helical" evidence="10">
    <location>
        <begin position="138"/>
        <end position="161"/>
    </location>
</feature>
<evidence type="ECO:0000313" key="13">
    <source>
        <dbReference type="EMBL" id="CAG8544756.1"/>
    </source>
</evidence>
<dbReference type="Pfam" id="PF00005">
    <property type="entry name" value="ABC_tran"/>
    <property type="match status" value="2"/>
</dbReference>
<dbReference type="Gene3D" id="3.40.50.300">
    <property type="entry name" value="P-loop containing nucleotide triphosphate hydrolases"/>
    <property type="match status" value="2"/>
</dbReference>
<dbReference type="SUPFAM" id="SSF90123">
    <property type="entry name" value="ABC transporter transmembrane region"/>
    <property type="match status" value="2"/>
</dbReference>
<dbReference type="Pfam" id="PF00664">
    <property type="entry name" value="ABC_membrane"/>
    <property type="match status" value="2"/>
</dbReference>
<evidence type="ECO:0000256" key="1">
    <source>
        <dbReference type="ARBA" id="ARBA00004141"/>
    </source>
</evidence>
<dbReference type="InterPro" id="IPR011527">
    <property type="entry name" value="ABC1_TM_dom"/>
</dbReference>
<comment type="caution">
    <text evidence="13">The sequence shown here is derived from an EMBL/GenBank/DDBJ whole genome shotgun (WGS) entry which is preliminary data.</text>
</comment>
<keyword evidence="6" id="KW-0067">ATP-binding</keyword>
<feature type="domain" description="ABC transporter" evidence="11">
    <location>
        <begin position="417"/>
        <end position="657"/>
    </location>
</feature>
<dbReference type="PANTHER" id="PTHR43394">
    <property type="entry name" value="ATP-DEPENDENT PERMEASE MDL1, MITOCHONDRIAL"/>
    <property type="match status" value="1"/>
</dbReference>
<comment type="similarity">
    <text evidence="2">Belongs to the ABC transporter superfamily. ABCB family. Multidrug resistance exporter (TC 3.A.1.201) subfamily.</text>
</comment>
<dbReference type="SUPFAM" id="SSF52540">
    <property type="entry name" value="P-loop containing nucleoside triphosphate hydrolases"/>
    <property type="match status" value="2"/>
</dbReference>
<dbReference type="AlphaFoldDB" id="A0A9N9AX35"/>
<dbReference type="FunFam" id="1.20.1560.10:FF:000102">
    <property type="entry name" value="ABC multidrug transporter Mdr1"/>
    <property type="match status" value="1"/>
</dbReference>
<dbReference type="GO" id="GO:0005743">
    <property type="term" value="C:mitochondrial inner membrane"/>
    <property type="evidence" value="ECO:0007669"/>
    <property type="project" value="TreeGrafter"/>
</dbReference>
<feature type="transmembrane region" description="Helical" evidence="10">
    <location>
        <begin position="238"/>
        <end position="256"/>
    </location>
</feature>
<evidence type="ECO:0000313" key="14">
    <source>
        <dbReference type="Proteomes" id="UP000789508"/>
    </source>
</evidence>
<evidence type="ECO:0000259" key="11">
    <source>
        <dbReference type="PROSITE" id="PS50893"/>
    </source>
</evidence>
<feature type="domain" description="ABC transmembrane type-1" evidence="12">
    <location>
        <begin position="708"/>
        <end position="991"/>
    </location>
</feature>
<dbReference type="CDD" id="cd18578">
    <property type="entry name" value="ABC_6TM_Pgp_ABCB1_D2_like"/>
    <property type="match status" value="1"/>
</dbReference>
<keyword evidence="5" id="KW-0547">Nucleotide-binding</keyword>
<dbReference type="FunFam" id="3.40.50.300:FF:000916">
    <property type="entry name" value="ABC transporter B family member 9"/>
    <property type="match status" value="1"/>
</dbReference>
<evidence type="ECO:0000256" key="7">
    <source>
        <dbReference type="ARBA" id="ARBA00022989"/>
    </source>
</evidence>
<dbReference type="EMBL" id="CAJVPS010001609">
    <property type="protein sequence ID" value="CAG8544756.1"/>
    <property type="molecule type" value="Genomic_DNA"/>
</dbReference>
<evidence type="ECO:0000259" key="12">
    <source>
        <dbReference type="PROSITE" id="PS50929"/>
    </source>
</evidence>
<dbReference type="GO" id="GO:0016887">
    <property type="term" value="F:ATP hydrolysis activity"/>
    <property type="evidence" value="ECO:0007669"/>
    <property type="project" value="InterPro"/>
</dbReference>
<sequence>MAAKNSANEEIITIITDNSKTLPEIDYDFIDTLPPQRKIEGNDKNDIEIDEHNEKKKQKPKQKIKLSQLFRFATFTDKLLMILGSVGAMGNGASYPLMTILFSGIIQAYLDFTAQILKDPSSAKNARDALNDDLRKNLIYLLALALGAFLLGYIQLAFWGLAGERQAKTIRQLYFAAVLRQDIAWFDSVATGEIVSRISSDVEIIQGGISEKLAGIIQGVTTFFVAFIIAFVQGWKLALVLCCIIPLLTASGAFIGKSVSSFTTRGQDAYASAGTIAEQVLSGIKTVTAFGGQEREAARYKKKLDVAYELGKKQSIIQGVGIGTIMFILFSTYGLAFFYGAKLVVNKEMQSGQVVNVFFAIIIGAFWLGNIAPNLGSLSSALGATVKLYAVIDRVPVIDVTSDAGQKLDKSSVKGRIEFKNVNFHYPSRPNVPVLKDFNLTIEPGQTVALVGSSGSGKSTVVSLLERFYDPVSGQILLDGEDIQNINIKSLRTQVGFVGQEPVLFPANVKENVQWGGAIDEQTPTLEDVIEACKNANVYEFIKKLPDKFDTLVGEKGALMSGGQKQKIAIARALIKNPSILLLDEATSALDTKSEASVQEALDAAAKNRTTIIIAHRLSTVKNADKIAVMSKGEIVEIGTHEELIARQAVYYGLVKAQELKVQKDKKASSTYSMEEIKAEKEEQDFSKLPTPWFRIVKLIRSEIWFILMGSLGAAIMGAVFPLYSLIYSNILEVFSKPDPNEIIREANFWAGMFVVLAAVAFMITLHSSAITGCRLTAKIRDMTFRALLRQEMAFFDDERNATGVLTSKLATEATQIQELVKTCGTVVQTTSALTAGLLIAFINGWKLTLVVCAVSPLMVISTGYAMRIRAGVASKNVKAYEDSCKIVQQSVSNMRTIAALNREETFKTKYKDSIVEPHRTVTRSTLIVAIGFGASQAFRFGVWALAFWYGGKLLGDQEYGLNQTLSVLFAVVFTAQNLGQINTYTPNTANAKIAVISVFKLLERKSSIDPTEIEGKIRPVPVTGECNMSKVEFRYPARQNVKILRGLDAEILAGKNVALVGPSGCGKSTIVSLFLRYYDADSGTVNAERTNVKDWNLEYLRSNMALVGQEPVLFDITIGENIAYGKEGCSQEEIIESAKRANIHNFVMSLPSGYDTPVGEKGLQLSGGQKQRVAIARALIRNPKLLLLDEATSALDSESEKVVQDALDRASTGRTTITIAHRLSTIQNCDCILVFREGKIEESGKHMDLIAHRGLYYDLVTRQTLTKGNEDI</sequence>
<feature type="region of interest" description="Disordered" evidence="9">
    <location>
        <begin position="36"/>
        <end position="59"/>
    </location>
</feature>
<feature type="domain" description="ABC transporter" evidence="11">
    <location>
        <begin position="1027"/>
        <end position="1263"/>
    </location>
</feature>
<dbReference type="Proteomes" id="UP000789508">
    <property type="component" value="Unassembled WGS sequence"/>
</dbReference>
<feature type="transmembrane region" description="Helical" evidence="10">
    <location>
        <begin position="320"/>
        <end position="341"/>
    </location>
</feature>